<dbReference type="EMBL" id="JAODUO010002493">
    <property type="protein sequence ID" value="KAK2152221.1"/>
    <property type="molecule type" value="Genomic_DNA"/>
</dbReference>
<dbReference type="SUPFAM" id="SSF57567">
    <property type="entry name" value="Serine protease inhibitors"/>
    <property type="match status" value="1"/>
</dbReference>
<dbReference type="Pfam" id="PF01826">
    <property type="entry name" value="TIL"/>
    <property type="match status" value="1"/>
</dbReference>
<dbReference type="AlphaFoldDB" id="A0AAD9JFU7"/>
<organism evidence="2 3">
    <name type="scientific">Ridgeia piscesae</name>
    <name type="common">Tubeworm</name>
    <dbReference type="NCBI Taxonomy" id="27915"/>
    <lineage>
        <taxon>Eukaryota</taxon>
        <taxon>Metazoa</taxon>
        <taxon>Spiralia</taxon>
        <taxon>Lophotrochozoa</taxon>
        <taxon>Annelida</taxon>
        <taxon>Polychaeta</taxon>
        <taxon>Sedentaria</taxon>
        <taxon>Canalipalpata</taxon>
        <taxon>Sabellida</taxon>
        <taxon>Siboglinidae</taxon>
        <taxon>Ridgeia</taxon>
    </lineage>
</organism>
<feature type="domain" description="TIL" evidence="1">
    <location>
        <begin position="110"/>
        <end position="162"/>
    </location>
</feature>
<dbReference type="CDD" id="cd19941">
    <property type="entry name" value="TIL"/>
    <property type="match status" value="1"/>
</dbReference>
<evidence type="ECO:0000313" key="3">
    <source>
        <dbReference type="Proteomes" id="UP001209878"/>
    </source>
</evidence>
<evidence type="ECO:0000313" key="2">
    <source>
        <dbReference type="EMBL" id="KAK2152221.1"/>
    </source>
</evidence>
<dbReference type="InterPro" id="IPR036084">
    <property type="entry name" value="Ser_inhib-like_sf"/>
</dbReference>
<keyword evidence="3" id="KW-1185">Reference proteome</keyword>
<sequence>MGHLKWTSRENKYSADEARPDKIVHQATSATSIRQTDMLFAAQSKKKPAFASTDRPSVTSGGNRCTAVEVDSVVREATSARLIRPTDTPSAVRNCVIWRLGNVVQYKARCPRGQVWNDCGSACTATCREPNPICMEMCVPRCECPKNRPILHCGRCIRRAQCPRRRH</sequence>
<evidence type="ECO:0000259" key="1">
    <source>
        <dbReference type="Pfam" id="PF01826"/>
    </source>
</evidence>
<accession>A0AAD9JFU7</accession>
<dbReference type="Gene3D" id="2.10.25.10">
    <property type="entry name" value="Laminin"/>
    <property type="match status" value="1"/>
</dbReference>
<proteinExistence type="predicted"/>
<dbReference type="Proteomes" id="UP001209878">
    <property type="component" value="Unassembled WGS sequence"/>
</dbReference>
<dbReference type="InterPro" id="IPR002919">
    <property type="entry name" value="TIL_dom"/>
</dbReference>
<gene>
    <name evidence="2" type="ORF">NP493_2500g00015</name>
</gene>
<name>A0AAD9JFU7_RIDPI</name>
<comment type="caution">
    <text evidence="2">The sequence shown here is derived from an EMBL/GenBank/DDBJ whole genome shotgun (WGS) entry which is preliminary data.</text>
</comment>
<reference evidence="2" key="1">
    <citation type="journal article" date="2023" name="Mol. Biol. Evol.">
        <title>Third-Generation Sequencing Reveals the Adaptive Role of the Epigenome in Three Deep-Sea Polychaetes.</title>
        <authorList>
            <person name="Perez M."/>
            <person name="Aroh O."/>
            <person name="Sun Y."/>
            <person name="Lan Y."/>
            <person name="Juniper S.K."/>
            <person name="Young C.R."/>
            <person name="Angers B."/>
            <person name="Qian P.Y."/>
        </authorList>
    </citation>
    <scope>NUCLEOTIDE SEQUENCE</scope>
    <source>
        <strain evidence="2">R07B-5</strain>
    </source>
</reference>
<protein>
    <recommendedName>
        <fullName evidence="1">TIL domain-containing protein</fullName>
    </recommendedName>
</protein>